<reference evidence="5 6" key="1">
    <citation type="journal article" date="2017" name="Int. J. Syst. Evol. Microbiol.">
        <title>Desulfovibrio senegalensis sp. nov., a mesophilic sulfate reducer isolated from marine sediment.</title>
        <authorList>
            <person name="Thioye A."/>
            <person name="Gam Z.B.A."/>
            <person name="Mbengue M."/>
            <person name="Cayol J.L."/>
            <person name="Joseph-Bartoli M."/>
            <person name="Toure-Kane C."/>
            <person name="Labat M."/>
        </authorList>
    </citation>
    <scope>NUCLEOTIDE SEQUENCE [LARGE SCALE GENOMIC DNA]</scope>
    <source>
        <strain evidence="5 6">DSM 101509</strain>
    </source>
</reference>
<keyword evidence="3" id="KW-0067">ATP-binding</keyword>
<dbReference type="SUPFAM" id="SSF52402">
    <property type="entry name" value="Adenine nucleotide alpha hydrolases-like"/>
    <property type="match status" value="1"/>
</dbReference>
<evidence type="ECO:0000313" key="5">
    <source>
        <dbReference type="EMBL" id="KAB1441466.1"/>
    </source>
</evidence>
<accession>A0A6N6N336</accession>
<evidence type="ECO:0000256" key="2">
    <source>
        <dbReference type="ARBA" id="ARBA00022741"/>
    </source>
</evidence>
<dbReference type="EMBL" id="WAIE01000004">
    <property type="protein sequence ID" value="KAB1441466.1"/>
    <property type="molecule type" value="Genomic_DNA"/>
</dbReference>
<evidence type="ECO:0000256" key="1">
    <source>
        <dbReference type="ARBA" id="ARBA00008791"/>
    </source>
</evidence>
<dbReference type="Proteomes" id="UP000438699">
    <property type="component" value="Unassembled WGS sequence"/>
</dbReference>
<gene>
    <name evidence="5" type="ORF">F8A88_11020</name>
</gene>
<protein>
    <submittedName>
        <fullName evidence="5">Universal stress protein</fullName>
    </submittedName>
</protein>
<dbReference type="RefSeq" id="WP_151151209.1">
    <property type="nucleotide sequence ID" value="NZ_WAIE01000004.1"/>
</dbReference>
<dbReference type="OrthoDB" id="3217301at2"/>
<keyword evidence="6" id="KW-1185">Reference proteome</keyword>
<keyword evidence="2" id="KW-0547">Nucleotide-binding</keyword>
<evidence type="ECO:0000256" key="3">
    <source>
        <dbReference type="ARBA" id="ARBA00022840"/>
    </source>
</evidence>
<comment type="caution">
    <text evidence="5">The sequence shown here is derived from an EMBL/GenBank/DDBJ whole genome shotgun (WGS) entry which is preliminary data.</text>
</comment>
<dbReference type="InterPro" id="IPR006016">
    <property type="entry name" value="UspA"/>
</dbReference>
<proteinExistence type="inferred from homology"/>
<dbReference type="PANTHER" id="PTHR46268:SF27">
    <property type="entry name" value="UNIVERSAL STRESS PROTEIN RV2623"/>
    <property type="match status" value="1"/>
</dbReference>
<dbReference type="InterPro" id="IPR006015">
    <property type="entry name" value="Universal_stress_UspA"/>
</dbReference>
<dbReference type="CDD" id="cd00293">
    <property type="entry name" value="USP-like"/>
    <property type="match status" value="1"/>
</dbReference>
<dbReference type="Pfam" id="PF00582">
    <property type="entry name" value="Usp"/>
    <property type="match status" value="1"/>
</dbReference>
<dbReference type="GO" id="GO:0005524">
    <property type="term" value="F:ATP binding"/>
    <property type="evidence" value="ECO:0007669"/>
    <property type="project" value="UniProtKB-KW"/>
</dbReference>
<feature type="domain" description="UspA" evidence="4">
    <location>
        <begin position="6"/>
        <end position="167"/>
    </location>
</feature>
<evidence type="ECO:0000313" key="6">
    <source>
        <dbReference type="Proteomes" id="UP000438699"/>
    </source>
</evidence>
<evidence type="ECO:0000259" key="4">
    <source>
        <dbReference type="Pfam" id="PF00582"/>
    </source>
</evidence>
<organism evidence="5 6">
    <name type="scientific">Pseudodesulfovibrio senegalensis</name>
    <dbReference type="NCBI Taxonomy" id="1721087"/>
    <lineage>
        <taxon>Bacteria</taxon>
        <taxon>Pseudomonadati</taxon>
        <taxon>Thermodesulfobacteriota</taxon>
        <taxon>Desulfovibrionia</taxon>
        <taxon>Desulfovibrionales</taxon>
        <taxon>Desulfovibrionaceae</taxon>
    </lineage>
</organism>
<sequence length="172" mass="18653">MLPIIKNILYVTDLSDCALHALHYAASLGQAYGADITVMHVVPDTLEYMSEQAGTDMKHGLDQNGLNEFAAPEISEAQATLEKRVRDITEECVAAMNGRTENSPFSEKRIIVAQGDASERILSEAQSGKYDMVVMGTHGQSTFMDLVLGSVARHTTTHSPIPVLVVRLPDPG</sequence>
<name>A0A6N6N336_9BACT</name>
<comment type="similarity">
    <text evidence="1">Belongs to the universal stress protein A family.</text>
</comment>
<dbReference type="AlphaFoldDB" id="A0A6N6N336"/>
<dbReference type="PRINTS" id="PR01438">
    <property type="entry name" value="UNVRSLSTRESS"/>
</dbReference>
<dbReference type="InterPro" id="IPR014729">
    <property type="entry name" value="Rossmann-like_a/b/a_fold"/>
</dbReference>
<dbReference type="Gene3D" id="3.40.50.620">
    <property type="entry name" value="HUPs"/>
    <property type="match status" value="1"/>
</dbReference>
<dbReference type="PANTHER" id="PTHR46268">
    <property type="entry name" value="STRESS RESPONSE PROTEIN NHAX"/>
    <property type="match status" value="1"/>
</dbReference>